<dbReference type="Gene3D" id="3.30.465.10">
    <property type="match status" value="1"/>
</dbReference>
<dbReference type="Pfam" id="PF01565">
    <property type="entry name" value="FAD_binding_4"/>
    <property type="match status" value="1"/>
</dbReference>
<sequence length="491" mass="53120">MKREATAAQTCLQLQSQYPSKVALPNTTEYIYENSEYWNVLNSLSPACIVNPSSADDVSAFVKTFTGAEIPFAVRGGGHMTALDSNNINSTGILISADNLTSLALSDDKQTLSVGPGNRWVDVYQYLSPYGIAVPGGRIGIVGVPGLLLGGGMSYFSGQYGFSSTSVKAYEVVLANGEIVTATANNSFSDLHWALKGGGNSFGIVTRFDLQTHPAPYTYIGMNAYNPLEISQWLDAIYNFATYGQTEYPEAAVIPFSNYIPNLSPVPVPTTIVFYDSKTPLGGVNATALQNFSAPRLTPLTSTYVKRDMYAWSQELDPASSALKGDRQRFHALTAFNSPDTVQTIHNTFMAVAEQMISIVTGVEAALAIMPVSKNWVEQSNAGAGDPMGLDESKAPYIFVEQSLTWGLPVDDATIENFVTVVNQQLNAVLDAKGLKSSFLYLNDADGGQPVFQGYKPENVAKLKAIREKYDPKRIYTDLMPGGWKVADVES</sequence>
<dbReference type="EMBL" id="ML991827">
    <property type="protein sequence ID" value="KAF2231389.1"/>
    <property type="molecule type" value="Genomic_DNA"/>
</dbReference>
<keyword evidence="3" id="KW-0274">FAD</keyword>
<keyword evidence="7" id="KW-1185">Reference proteome</keyword>
<dbReference type="InterPro" id="IPR016166">
    <property type="entry name" value="FAD-bd_PCMH"/>
</dbReference>
<keyword evidence="4" id="KW-0560">Oxidoreductase</keyword>
<evidence type="ECO:0000256" key="1">
    <source>
        <dbReference type="ARBA" id="ARBA00005466"/>
    </source>
</evidence>
<comment type="similarity">
    <text evidence="1">Belongs to the oxygen-dependent FAD-linked oxidoreductase family.</text>
</comment>
<dbReference type="GO" id="GO:0016491">
    <property type="term" value="F:oxidoreductase activity"/>
    <property type="evidence" value="ECO:0007669"/>
    <property type="project" value="UniProtKB-KW"/>
</dbReference>
<evidence type="ECO:0000256" key="4">
    <source>
        <dbReference type="ARBA" id="ARBA00023002"/>
    </source>
</evidence>
<accession>A0A6A6H0G6</accession>
<evidence type="ECO:0000256" key="3">
    <source>
        <dbReference type="ARBA" id="ARBA00022827"/>
    </source>
</evidence>
<dbReference type="InterPro" id="IPR006094">
    <property type="entry name" value="Oxid_FAD_bind_N"/>
</dbReference>
<organism evidence="6 7">
    <name type="scientific">Viridothelium virens</name>
    <name type="common">Speckled blister lichen</name>
    <name type="synonym">Trypethelium virens</name>
    <dbReference type="NCBI Taxonomy" id="1048519"/>
    <lineage>
        <taxon>Eukaryota</taxon>
        <taxon>Fungi</taxon>
        <taxon>Dikarya</taxon>
        <taxon>Ascomycota</taxon>
        <taxon>Pezizomycotina</taxon>
        <taxon>Dothideomycetes</taxon>
        <taxon>Dothideomycetes incertae sedis</taxon>
        <taxon>Trypetheliales</taxon>
        <taxon>Trypetheliaceae</taxon>
        <taxon>Viridothelium</taxon>
    </lineage>
</organism>
<proteinExistence type="inferred from homology"/>
<dbReference type="OrthoDB" id="2151789at2759"/>
<dbReference type="InterPro" id="IPR016169">
    <property type="entry name" value="FAD-bd_PCMH_sub2"/>
</dbReference>
<reference evidence="6" key="1">
    <citation type="journal article" date="2020" name="Stud. Mycol.">
        <title>101 Dothideomycetes genomes: a test case for predicting lifestyles and emergence of pathogens.</title>
        <authorList>
            <person name="Haridas S."/>
            <person name="Albert R."/>
            <person name="Binder M."/>
            <person name="Bloem J."/>
            <person name="Labutti K."/>
            <person name="Salamov A."/>
            <person name="Andreopoulos B."/>
            <person name="Baker S."/>
            <person name="Barry K."/>
            <person name="Bills G."/>
            <person name="Bluhm B."/>
            <person name="Cannon C."/>
            <person name="Castanera R."/>
            <person name="Culley D."/>
            <person name="Daum C."/>
            <person name="Ezra D."/>
            <person name="Gonzalez J."/>
            <person name="Henrissat B."/>
            <person name="Kuo A."/>
            <person name="Liang C."/>
            <person name="Lipzen A."/>
            <person name="Lutzoni F."/>
            <person name="Magnuson J."/>
            <person name="Mondo S."/>
            <person name="Nolan M."/>
            <person name="Ohm R."/>
            <person name="Pangilinan J."/>
            <person name="Park H.-J."/>
            <person name="Ramirez L."/>
            <person name="Alfaro M."/>
            <person name="Sun H."/>
            <person name="Tritt A."/>
            <person name="Yoshinaga Y."/>
            <person name="Zwiers L.-H."/>
            <person name="Turgeon B."/>
            <person name="Goodwin S."/>
            <person name="Spatafora J."/>
            <person name="Crous P."/>
            <person name="Grigoriev I."/>
        </authorList>
    </citation>
    <scope>NUCLEOTIDE SEQUENCE</scope>
    <source>
        <strain evidence="6">Tuck. ex Michener</strain>
    </source>
</reference>
<gene>
    <name evidence="6" type="ORF">EV356DRAFT_452034</name>
</gene>
<dbReference type="PANTHER" id="PTHR42973">
    <property type="entry name" value="BINDING OXIDOREDUCTASE, PUTATIVE (AFU_ORTHOLOGUE AFUA_1G17690)-RELATED"/>
    <property type="match status" value="1"/>
</dbReference>
<dbReference type="InterPro" id="IPR036318">
    <property type="entry name" value="FAD-bd_PCMH-like_sf"/>
</dbReference>
<dbReference type="Proteomes" id="UP000800092">
    <property type="component" value="Unassembled WGS sequence"/>
</dbReference>
<evidence type="ECO:0000256" key="2">
    <source>
        <dbReference type="ARBA" id="ARBA00022630"/>
    </source>
</evidence>
<keyword evidence="2" id="KW-0285">Flavoprotein</keyword>
<dbReference type="PROSITE" id="PS51387">
    <property type="entry name" value="FAD_PCMH"/>
    <property type="match status" value="1"/>
</dbReference>
<evidence type="ECO:0000313" key="6">
    <source>
        <dbReference type="EMBL" id="KAF2231389.1"/>
    </source>
</evidence>
<feature type="domain" description="FAD-binding PCMH-type" evidence="5">
    <location>
        <begin position="42"/>
        <end position="215"/>
    </location>
</feature>
<evidence type="ECO:0000259" key="5">
    <source>
        <dbReference type="PROSITE" id="PS51387"/>
    </source>
</evidence>
<dbReference type="GO" id="GO:0071949">
    <property type="term" value="F:FAD binding"/>
    <property type="evidence" value="ECO:0007669"/>
    <property type="project" value="InterPro"/>
</dbReference>
<evidence type="ECO:0000313" key="7">
    <source>
        <dbReference type="Proteomes" id="UP000800092"/>
    </source>
</evidence>
<name>A0A6A6H0G6_VIRVR</name>
<dbReference type="InterPro" id="IPR050416">
    <property type="entry name" value="FAD-linked_Oxidoreductase"/>
</dbReference>
<protein>
    <submittedName>
        <fullName evidence="6">FAD-binding domain-containing protein</fullName>
    </submittedName>
</protein>
<dbReference type="PANTHER" id="PTHR42973:SF54">
    <property type="entry name" value="FAD-BINDING PCMH-TYPE DOMAIN-CONTAINING PROTEIN"/>
    <property type="match status" value="1"/>
</dbReference>
<dbReference type="SUPFAM" id="SSF56176">
    <property type="entry name" value="FAD-binding/transporter-associated domain-like"/>
    <property type="match status" value="1"/>
</dbReference>
<dbReference type="AlphaFoldDB" id="A0A6A6H0G6"/>